<evidence type="ECO:0000256" key="3">
    <source>
        <dbReference type="ARBA" id="ARBA00022448"/>
    </source>
</evidence>
<dbReference type="EMBL" id="JAPWIJ010000006">
    <property type="protein sequence ID" value="MCZ4520184.1"/>
    <property type="molecule type" value="Genomic_DNA"/>
</dbReference>
<evidence type="ECO:0000313" key="6">
    <source>
        <dbReference type="EMBL" id="MCZ4520184.1"/>
    </source>
</evidence>
<evidence type="ECO:0000259" key="5">
    <source>
        <dbReference type="PROSITE" id="PS50983"/>
    </source>
</evidence>
<organism evidence="6 7">
    <name type="scientific">Rhodococcus ruber</name>
    <dbReference type="NCBI Taxonomy" id="1830"/>
    <lineage>
        <taxon>Bacteria</taxon>
        <taxon>Bacillati</taxon>
        <taxon>Actinomycetota</taxon>
        <taxon>Actinomycetes</taxon>
        <taxon>Mycobacteriales</taxon>
        <taxon>Nocardiaceae</taxon>
        <taxon>Rhodococcus</taxon>
    </lineage>
</organism>
<evidence type="ECO:0000256" key="1">
    <source>
        <dbReference type="ARBA" id="ARBA00004196"/>
    </source>
</evidence>
<keyword evidence="7" id="KW-1185">Reference proteome</keyword>
<dbReference type="Proteomes" id="UP001081071">
    <property type="component" value="Unassembled WGS sequence"/>
</dbReference>
<keyword evidence="3" id="KW-0813">Transport</keyword>
<dbReference type="InterPro" id="IPR002491">
    <property type="entry name" value="ABC_transptr_periplasmic_BD"/>
</dbReference>
<dbReference type="PROSITE" id="PS50983">
    <property type="entry name" value="FE_B12_PBP"/>
    <property type="match status" value="1"/>
</dbReference>
<proteinExistence type="inferred from homology"/>
<accession>A0ABT4MGS0</accession>
<gene>
    <name evidence="6" type="ORF">O4220_16860</name>
</gene>
<evidence type="ECO:0000313" key="7">
    <source>
        <dbReference type="Proteomes" id="UP001081071"/>
    </source>
</evidence>
<comment type="subcellular location">
    <subcellularLocation>
        <location evidence="1">Cell envelope</location>
    </subcellularLocation>
</comment>
<reference evidence="6" key="1">
    <citation type="submission" date="2022-12" db="EMBL/GenBank/DDBJ databases">
        <authorList>
            <person name="Krivoruchko A.V."/>
            <person name="Elkin A."/>
        </authorList>
    </citation>
    <scope>NUCLEOTIDE SEQUENCE</scope>
    <source>
        <strain evidence="6">IEGM 1391</strain>
    </source>
</reference>
<name>A0ABT4MGS0_9NOCA</name>
<dbReference type="Pfam" id="PF01497">
    <property type="entry name" value="Peripla_BP_2"/>
    <property type="match status" value="1"/>
</dbReference>
<dbReference type="Gene3D" id="3.40.50.1980">
    <property type="entry name" value="Nitrogenase molybdenum iron protein domain"/>
    <property type="match status" value="2"/>
</dbReference>
<dbReference type="RefSeq" id="WP_269606206.1">
    <property type="nucleotide sequence ID" value="NZ_JAPWIJ010000006.1"/>
</dbReference>
<feature type="domain" description="Fe/B12 periplasmic-binding" evidence="5">
    <location>
        <begin position="74"/>
        <end position="348"/>
    </location>
</feature>
<dbReference type="PANTHER" id="PTHR30532">
    <property type="entry name" value="IRON III DICITRATE-BINDING PERIPLASMIC PROTEIN"/>
    <property type="match status" value="1"/>
</dbReference>
<dbReference type="InterPro" id="IPR051313">
    <property type="entry name" value="Bact_iron-sidero_bind"/>
</dbReference>
<comment type="caution">
    <text evidence="6">The sequence shown here is derived from an EMBL/GenBank/DDBJ whole genome shotgun (WGS) entry which is preliminary data.</text>
</comment>
<comment type="similarity">
    <text evidence="2">Belongs to the bacterial solute-binding protein 8 family.</text>
</comment>
<keyword evidence="4" id="KW-0732">Signal</keyword>
<protein>
    <submittedName>
        <fullName evidence="6">ABC transporter substrate-binding protein</fullName>
    </submittedName>
</protein>
<evidence type="ECO:0000256" key="2">
    <source>
        <dbReference type="ARBA" id="ARBA00008814"/>
    </source>
</evidence>
<evidence type="ECO:0000256" key="4">
    <source>
        <dbReference type="ARBA" id="ARBA00022729"/>
    </source>
</evidence>
<dbReference type="PANTHER" id="PTHR30532:SF1">
    <property type="entry name" value="IRON(3+)-HYDROXAMATE-BINDING PROTEIN FHUD"/>
    <property type="match status" value="1"/>
</dbReference>
<sequence length="351" mass="37078">MPRFSVFDSRSTSRTRRPASARRYALAGALSLALVALVGCSSATSEPSDTAETAGTRTVQDYFGSVEVPAAPARVVAADPISLALMLSLDAKPVAASFNPLALPAHVDQRAADVENIAGEGGGFDPNVEAILAQDPDLIIVVAGYDGEGEKAWNKEIYDKLAASGVPTYGFAYNDGVSLDDVSNGVTAVGEVLGKQDEAMNLMQGLTDRMAELKQRVSDAGLADKPVSAVRLSDRGEYSIRVGTGESIAFRGLGMAQPEGQQDPSVFRIDITDETLNILASADTLFVYTDEGSDAERDAISTAPLWSTLPAVQQNRVHWVSASAWNSSDPIGLGLILDDIETLFVQPAEQN</sequence>
<dbReference type="SUPFAM" id="SSF53807">
    <property type="entry name" value="Helical backbone' metal receptor"/>
    <property type="match status" value="1"/>
</dbReference>